<dbReference type="Proteomes" id="UP000030653">
    <property type="component" value="Unassembled WGS sequence"/>
</dbReference>
<protein>
    <recommendedName>
        <fullName evidence="3">F-box domain-containing protein</fullName>
    </recommendedName>
</protein>
<dbReference type="RefSeq" id="XP_040626639.1">
    <property type="nucleotide sequence ID" value="XM_040771277.1"/>
</dbReference>
<evidence type="ECO:0000313" key="2">
    <source>
        <dbReference type="Proteomes" id="UP000030653"/>
    </source>
</evidence>
<keyword evidence="2" id="KW-1185">Reference proteome</keyword>
<gene>
    <name evidence="1" type="ORF">DACRYDRAFT_17366</name>
</gene>
<dbReference type="AlphaFoldDB" id="M5G1L7"/>
<reference evidence="1 2" key="1">
    <citation type="journal article" date="2012" name="Science">
        <title>The Paleozoic origin of enzymatic lignin decomposition reconstructed from 31 fungal genomes.</title>
        <authorList>
            <person name="Floudas D."/>
            <person name="Binder M."/>
            <person name="Riley R."/>
            <person name="Barry K."/>
            <person name="Blanchette R.A."/>
            <person name="Henrissat B."/>
            <person name="Martinez A.T."/>
            <person name="Otillar R."/>
            <person name="Spatafora J.W."/>
            <person name="Yadav J.S."/>
            <person name="Aerts A."/>
            <person name="Benoit I."/>
            <person name="Boyd A."/>
            <person name="Carlson A."/>
            <person name="Copeland A."/>
            <person name="Coutinho P.M."/>
            <person name="de Vries R.P."/>
            <person name="Ferreira P."/>
            <person name="Findley K."/>
            <person name="Foster B."/>
            <person name="Gaskell J."/>
            <person name="Glotzer D."/>
            <person name="Gorecki P."/>
            <person name="Heitman J."/>
            <person name="Hesse C."/>
            <person name="Hori C."/>
            <person name="Igarashi K."/>
            <person name="Jurgens J.A."/>
            <person name="Kallen N."/>
            <person name="Kersten P."/>
            <person name="Kohler A."/>
            <person name="Kuees U."/>
            <person name="Kumar T.K.A."/>
            <person name="Kuo A."/>
            <person name="LaButti K."/>
            <person name="Larrondo L.F."/>
            <person name="Lindquist E."/>
            <person name="Ling A."/>
            <person name="Lombard V."/>
            <person name="Lucas S."/>
            <person name="Lundell T."/>
            <person name="Martin R."/>
            <person name="McLaughlin D.J."/>
            <person name="Morgenstern I."/>
            <person name="Morin E."/>
            <person name="Murat C."/>
            <person name="Nagy L.G."/>
            <person name="Nolan M."/>
            <person name="Ohm R.A."/>
            <person name="Patyshakuliyeva A."/>
            <person name="Rokas A."/>
            <person name="Ruiz-Duenas F.J."/>
            <person name="Sabat G."/>
            <person name="Salamov A."/>
            <person name="Samejima M."/>
            <person name="Schmutz J."/>
            <person name="Slot J.C."/>
            <person name="St John F."/>
            <person name="Stenlid J."/>
            <person name="Sun H."/>
            <person name="Sun S."/>
            <person name="Syed K."/>
            <person name="Tsang A."/>
            <person name="Wiebenga A."/>
            <person name="Young D."/>
            <person name="Pisabarro A."/>
            <person name="Eastwood D.C."/>
            <person name="Martin F."/>
            <person name="Cullen D."/>
            <person name="Grigoriev I.V."/>
            <person name="Hibbett D.S."/>
        </authorList>
    </citation>
    <scope>NUCLEOTIDE SEQUENCE [LARGE SCALE GENOMIC DNA]</scope>
    <source>
        <strain evidence="1 2">DJM-731 SS1</strain>
    </source>
</reference>
<evidence type="ECO:0008006" key="3">
    <source>
        <dbReference type="Google" id="ProtNLM"/>
    </source>
</evidence>
<accession>M5G1L7</accession>
<dbReference type="HOGENOM" id="CLU_715762_0_0_1"/>
<name>M5G1L7_DACPD</name>
<evidence type="ECO:0000313" key="1">
    <source>
        <dbReference type="EMBL" id="EJT99741.1"/>
    </source>
</evidence>
<dbReference type="GeneID" id="63686339"/>
<organism evidence="1 2">
    <name type="scientific">Dacryopinax primogenitus (strain DJM 731)</name>
    <name type="common">Brown rot fungus</name>
    <dbReference type="NCBI Taxonomy" id="1858805"/>
    <lineage>
        <taxon>Eukaryota</taxon>
        <taxon>Fungi</taxon>
        <taxon>Dikarya</taxon>
        <taxon>Basidiomycota</taxon>
        <taxon>Agaricomycotina</taxon>
        <taxon>Dacrymycetes</taxon>
        <taxon>Dacrymycetales</taxon>
        <taxon>Dacrymycetaceae</taxon>
        <taxon>Dacryopinax</taxon>
    </lineage>
</organism>
<proteinExistence type="predicted"/>
<dbReference type="EMBL" id="JH795869">
    <property type="protein sequence ID" value="EJT99741.1"/>
    <property type="molecule type" value="Genomic_DNA"/>
</dbReference>
<sequence length="386" mass="43573">MSSSVHRQAVTLPFDISREIVSLITDQRDLSQLCLVSLVMGELAFKQLYNSISLYGLSTLVKLHRTLSRNAFLASQVSTLEINLDFYALNVRGELLEHKDGSVWYADRIIRGSAFLRLVFRMLASLVKLRNLAIRWYLDMPGILLSASAGFSRLPPGLIRFESYTEESWPVYDFVRSQPHLEDLVIYIDDDGGVPDEMGDVPAGGPPHGLRRLMSSTCTMAALIPGRPVQEVRMLDVDTIPLSHVDELLDHLKLSSVPLRIVELSLEDADHETFSKICAAVPQVIKLSVTAIDSQFHHFTSSQAMHAVEGLRQLQTLTIRETHKPLEVGPIQITNIGRNLYRACPSLQRIEFSWTDYCRATFELTPPNKRFLWFKPDCGEYTDMNA</sequence>